<keyword evidence="9" id="KW-1003">Cell membrane</keyword>
<dbReference type="InterPro" id="IPR004692">
    <property type="entry name" value="SecG"/>
</dbReference>
<comment type="similarity">
    <text evidence="2 9">Belongs to the SecG family.</text>
</comment>
<keyword evidence="8 9" id="KW-0472">Membrane</keyword>
<keyword evidence="7 9" id="KW-0811">Translocation</keyword>
<organism evidence="10 11">
    <name type="scientific">Atopococcus tabaci</name>
    <dbReference type="NCBI Taxonomy" id="269774"/>
    <lineage>
        <taxon>Bacteria</taxon>
        <taxon>Bacillati</taxon>
        <taxon>Bacillota</taxon>
        <taxon>Bacilli</taxon>
        <taxon>Lactobacillales</taxon>
        <taxon>Carnobacteriaceae</taxon>
        <taxon>Atopococcus</taxon>
    </lineage>
</organism>
<accession>A0AA43UCD5</accession>
<comment type="function">
    <text evidence="9">Involved in protein export. Participates in an early event of protein translocation.</text>
</comment>
<evidence type="ECO:0000256" key="6">
    <source>
        <dbReference type="ARBA" id="ARBA00022989"/>
    </source>
</evidence>
<evidence type="ECO:0000256" key="7">
    <source>
        <dbReference type="ARBA" id="ARBA00023010"/>
    </source>
</evidence>
<evidence type="ECO:0000256" key="8">
    <source>
        <dbReference type="ARBA" id="ARBA00023136"/>
    </source>
</evidence>
<proteinExistence type="inferred from homology"/>
<evidence type="ECO:0000256" key="9">
    <source>
        <dbReference type="RuleBase" id="RU365087"/>
    </source>
</evidence>
<evidence type="ECO:0000256" key="5">
    <source>
        <dbReference type="ARBA" id="ARBA00022927"/>
    </source>
</evidence>
<keyword evidence="6 9" id="KW-1133">Transmembrane helix</keyword>
<evidence type="ECO:0000313" key="10">
    <source>
        <dbReference type="EMBL" id="MDO5457377.1"/>
    </source>
</evidence>
<evidence type="ECO:0000256" key="4">
    <source>
        <dbReference type="ARBA" id="ARBA00022692"/>
    </source>
</evidence>
<gene>
    <name evidence="10" type="primary">secG</name>
    <name evidence="10" type="ORF">Q4F26_03445</name>
</gene>
<dbReference type="GO" id="GO:0009306">
    <property type="term" value="P:protein secretion"/>
    <property type="evidence" value="ECO:0007669"/>
    <property type="project" value="UniProtKB-UniRule"/>
</dbReference>
<comment type="subcellular location">
    <subcellularLocation>
        <location evidence="9">Cell membrane</location>
        <topology evidence="9">Multi-pass membrane protein</topology>
    </subcellularLocation>
    <subcellularLocation>
        <location evidence="1">Membrane</location>
        <topology evidence="1">Multi-pass membrane protein</topology>
    </subcellularLocation>
</comment>
<comment type="caution">
    <text evidence="9">Lacks conserved residue(s) required for the propagation of feature annotation.</text>
</comment>
<dbReference type="PRINTS" id="PR01651">
    <property type="entry name" value="SECGEXPORT"/>
</dbReference>
<comment type="caution">
    <text evidence="10">The sequence shown here is derived from an EMBL/GenBank/DDBJ whole genome shotgun (WGS) entry which is preliminary data.</text>
</comment>
<reference evidence="10" key="1">
    <citation type="submission" date="2023-07" db="EMBL/GenBank/DDBJ databases">
        <title>Between Cages and Wild: Unraveling the Impact of Captivity on Animal Microbiomes and Antimicrobial Resistance.</title>
        <authorList>
            <person name="Schmartz G.P."/>
            <person name="Rehner J."/>
            <person name="Schuff M.J."/>
            <person name="Becker S.L."/>
            <person name="Kravczyk M."/>
            <person name="Gurevich A."/>
            <person name="Francke R."/>
            <person name="Mueller R."/>
            <person name="Keller V."/>
            <person name="Keller A."/>
        </authorList>
    </citation>
    <scope>NUCLEOTIDE SEQUENCE</scope>
    <source>
        <strain evidence="10">S39M_St_73</strain>
    </source>
</reference>
<feature type="transmembrane region" description="Helical" evidence="9">
    <location>
        <begin position="53"/>
        <end position="75"/>
    </location>
</feature>
<evidence type="ECO:0000313" key="11">
    <source>
        <dbReference type="Proteomes" id="UP001171751"/>
    </source>
</evidence>
<keyword evidence="3 9" id="KW-0813">Transport</keyword>
<evidence type="ECO:0000256" key="1">
    <source>
        <dbReference type="ARBA" id="ARBA00004141"/>
    </source>
</evidence>
<dbReference type="GO" id="GO:0005886">
    <property type="term" value="C:plasma membrane"/>
    <property type="evidence" value="ECO:0007669"/>
    <property type="project" value="UniProtKB-SubCell"/>
</dbReference>
<dbReference type="GO" id="GO:0015450">
    <property type="term" value="F:protein-transporting ATPase activity"/>
    <property type="evidence" value="ECO:0007669"/>
    <property type="project" value="UniProtKB-UniRule"/>
</dbReference>
<name>A0AA43UCD5_9LACT</name>
<dbReference type="NCBIfam" id="TIGR00810">
    <property type="entry name" value="secG"/>
    <property type="match status" value="1"/>
</dbReference>
<sequence>MRDILIGVMIVLSALIIIVVALQPAKTQSASNAFIGGGKEQTTQVKPRGFEAFLHTTTKLLGSLFFIVSIWIAMIS</sequence>
<evidence type="ECO:0000256" key="3">
    <source>
        <dbReference type="ARBA" id="ARBA00022448"/>
    </source>
</evidence>
<evidence type="ECO:0000256" key="2">
    <source>
        <dbReference type="ARBA" id="ARBA00008445"/>
    </source>
</evidence>
<protein>
    <recommendedName>
        <fullName evidence="9">Protein-export membrane protein SecG</fullName>
    </recommendedName>
</protein>
<dbReference type="Proteomes" id="UP001171751">
    <property type="component" value="Unassembled WGS sequence"/>
</dbReference>
<keyword evidence="5 9" id="KW-0653">Protein transport</keyword>
<dbReference type="EMBL" id="JAUNQW010000010">
    <property type="protein sequence ID" value="MDO5457377.1"/>
    <property type="molecule type" value="Genomic_DNA"/>
</dbReference>
<dbReference type="Pfam" id="PF03840">
    <property type="entry name" value="SecG"/>
    <property type="match status" value="1"/>
</dbReference>
<dbReference type="AlphaFoldDB" id="A0AA43UCD5"/>
<keyword evidence="11" id="KW-1185">Reference proteome</keyword>
<keyword evidence="4 9" id="KW-0812">Transmembrane</keyword>